<evidence type="ECO:0000313" key="3">
    <source>
        <dbReference type="EMBL" id="KAH9323029.1"/>
    </source>
</evidence>
<dbReference type="InterPro" id="IPR036852">
    <property type="entry name" value="Peptidase_S8/S53_dom_sf"/>
</dbReference>
<dbReference type="EMBL" id="JAHRHJ020000003">
    <property type="protein sequence ID" value="KAH9323029.1"/>
    <property type="molecule type" value="Genomic_DNA"/>
</dbReference>
<keyword evidence="2" id="KW-0732">Signal</keyword>
<name>A0AA38LG12_TAXCH</name>
<evidence type="ECO:0000313" key="4">
    <source>
        <dbReference type="Proteomes" id="UP000824469"/>
    </source>
</evidence>
<feature type="non-terminal residue" evidence="3">
    <location>
        <position position="177"/>
    </location>
</feature>
<dbReference type="AlphaFoldDB" id="A0AA38LG12"/>
<organism evidence="3 4">
    <name type="scientific">Taxus chinensis</name>
    <name type="common">Chinese yew</name>
    <name type="synonym">Taxus wallichiana var. chinensis</name>
    <dbReference type="NCBI Taxonomy" id="29808"/>
    <lineage>
        <taxon>Eukaryota</taxon>
        <taxon>Viridiplantae</taxon>
        <taxon>Streptophyta</taxon>
        <taxon>Embryophyta</taxon>
        <taxon>Tracheophyta</taxon>
        <taxon>Spermatophyta</taxon>
        <taxon>Pinopsida</taxon>
        <taxon>Pinidae</taxon>
        <taxon>Conifers II</taxon>
        <taxon>Cupressales</taxon>
        <taxon>Taxaceae</taxon>
        <taxon>Taxus</taxon>
    </lineage>
</organism>
<feature type="non-terminal residue" evidence="3">
    <location>
        <position position="1"/>
    </location>
</feature>
<dbReference type="Gene3D" id="3.40.50.200">
    <property type="entry name" value="Peptidase S8/S53 domain"/>
    <property type="match status" value="1"/>
</dbReference>
<comment type="similarity">
    <text evidence="1">Belongs to the peptidase S8 family.</text>
</comment>
<keyword evidence="4" id="KW-1185">Reference proteome</keyword>
<evidence type="ECO:0000256" key="1">
    <source>
        <dbReference type="ARBA" id="ARBA00011073"/>
    </source>
</evidence>
<dbReference type="InterPro" id="IPR045051">
    <property type="entry name" value="SBT"/>
</dbReference>
<dbReference type="PANTHER" id="PTHR10795">
    <property type="entry name" value="PROPROTEIN CONVERTASE SUBTILISIN/KEXIN"/>
    <property type="match status" value="1"/>
</dbReference>
<proteinExistence type="inferred from homology"/>
<protein>
    <submittedName>
        <fullName evidence="3">Uncharacterized protein</fullName>
    </submittedName>
</protein>
<accession>A0AA38LG12</accession>
<comment type="caution">
    <text evidence="3">The sequence shown here is derived from an EMBL/GenBank/DDBJ whole genome shotgun (WGS) entry which is preliminary data.</text>
</comment>
<reference evidence="3 4" key="1">
    <citation type="journal article" date="2021" name="Nat. Plants">
        <title>The Taxus genome provides insights into paclitaxel biosynthesis.</title>
        <authorList>
            <person name="Xiong X."/>
            <person name="Gou J."/>
            <person name="Liao Q."/>
            <person name="Li Y."/>
            <person name="Zhou Q."/>
            <person name="Bi G."/>
            <person name="Li C."/>
            <person name="Du R."/>
            <person name="Wang X."/>
            <person name="Sun T."/>
            <person name="Guo L."/>
            <person name="Liang H."/>
            <person name="Lu P."/>
            <person name="Wu Y."/>
            <person name="Zhang Z."/>
            <person name="Ro D.K."/>
            <person name="Shang Y."/>
            <person name="Huang S."/>
            <person name="Yan J."/>
        </authorList>
    </citation>
    <scope>NUCLEOTIDE SEQUENCE [LARGE SCALE GENOMIC DNA]</scope>
    <source>
        <strain evidence="3">Ta-2019</strain>
    </source>
</reference>
<dbReference type="GO" id="GO:0006508">
    <property type="term" value="P:proteolysis"/>
    <property type="evidence" value="ECO:0007669"/>
    <property type="project" value="InterPro"/>
</dbReference>
<dbReference type="Proteomes" id="UP000824469">
    <property type="component" value="Unassembled WGS sequence"/>
</dbReference>
<gene>
    <name evidence="3" type="ORF">KI387_017668</name>
</gene>
<sequence length="177" mass="19170">YVILANYCIKPGLTIGDVHVSPASVLGLKNPRLSGTELGILPAPVVTSFFVRGPNPKTPEILKPHKISPGANIFVGWTGAMGLSGLERSHPKWSPTTAKSALMSTAYTQDNRCQEMIDEATCNTSSTFNFGQGMCILGELCIQVLSMIWVLRIRTMSISCLAKVILQKINGKLVHFP</sequence>
<evidence type="ECO:0000256" key="2">
    <source>
        <dbReference type="ARBA" id="ARBA00022729"/>
    </source>
</evidence>
<dbReference type="GO" id="GO:0004252">
    <property type="term" value="F:serine-type endopeptidase activity"/>
    <property type="evidence" value="ECO:0007669"/>
    <property type="project" value="InterPro"/>
</dbReference>